<dbReference type="EMBL" id="JXBY01000017">
    <property type="protein sequence ID" value="KJY56130.1"/>
    <property type="molecule type" value="Genomic_DNA"/>
</dbReference>
<comment type="cofactor">
    <cofactor evidence="1">
        <name>Mg(2+)</name>
        <dbReference type="ChEBI" id="CHEBI:18420"/>
    </cofactor>
</comment>
<evidence type="ECO:0000256" key="3">
    <source>
        <dbReference type="ARBA" id="ARBA00022801"/>
    </source>
</evidence>
<dbReference type="RefSeq" id="WP_244267926.1">
    <property type="nucleotide sequence ID" value="NZ_JBHSZS010000009.1"/>
</dbReference>
<dbReference type="Pfam" id="PF08774">
    <property type="entry name" value="VRR_NUC"/>
    <property type="match status" value="1"/>
</dbReference>
<reference evidence="5 6" key="1">
    <citation type="submission" date="2014-12" db="EMBL/GenBank/DDBJ databases">
        <title>Comparative genomics of the lactic acid bacteria isolated from the honey bee gut.</title>
        <authorList>
            <person name="Ellegaard K.M."/>
            <person name="Tamarit D."/>
            <person name="Javelind E."/>
            <person name="Olofsson T."/>
            <person name="Andersson S.G."/>
            <person name="Vasquez A."/>
        </authorList>
    </citation>
    <scope>NUCLEOTIDE SEQUENCE [LARGE SCALE GENOMIC DNA]</scope>
    <source>
        <strain evidence="5 6">Biut2</strain>
    </source>
</reference>
<evidence type="ECO:0000256" key="2">
    <source>
        <dbReference type="ARBA" id="ARBA00022722"/>
    </source>
</evidence>
<dbReference type="InterPro" id="IPR011856">
    <property type="entry name" value="tRNA_endonuc-like_dom_sf"/>
</dbReference>
<dbReference type="GO" id="GO:0004518">
    <property type="term" value="F:nuclease activity"/>
    <property type="evidence" value="ECO:0007669"/>
    <property type="project" value="UniProtKB-KW"/>
</dbReference>
<protein>
    <recommendedName>
        <fullName evidence="4">VRR-NUC domain-containing protein</fullName>
    </recommendedName>
</protein>
<dbReference type="Proteomes" id="UP000033533">
    <property type="component" value="Unassembled WGS sequence"/>
</dbReference>
<evidence type="ECO:0000259" key="4">
    <source>
        <dbReference type="SMART" id="SM00990"/>
    </source>
</evidence>
<comment type="caution">
    <text evidence="5">The sequence shown here is derived from an EMBL/GenBank/DDBJ whole genome shotgun (WGS) entry which is preliminary data.</text>
</comment>
<feature type="domain" description="VRR-NUC" evidence="4">
    <location>
        <begin position="7"/>
        <end position="101"/>
    </location>
</feature>
<dbReference type="HOGENOM" id="CLU_148000_0_0_9"/>
<organism evidence="5 6">
    <name type="scientific">Lactobacillus kullabergensis</name>
    <dbReference type="NCBI Taxonomy" id="1218493"/>
    <lineage>
        <taxon>Bacteria</taxon>
        <taxon>Bacillati</taxon>
        <taxon>Bacillota</taxon>
        <taxon>Bacilli</taxon>
        <taxon>Lactobacillales</taxon>
        <taxon>Lactobacillaceae</taxon>
        <taxon>Lactobacillus</taxon>
    </lineage>
</organism>
<keyword evidence="2" id="KW-0540">Nuclease</keyword>
<proteinExistence type="predicted"/>
<evidence type="ECO:0000256" key="1">
    <source>
        <dbReference type="ARBA" id="ARBA00001946"/>
    </source>
</evidence>
<sequence length="118" mass="13390">MNEKMVMSEHEIQKQIMRALSLNRCTVYRANVGKIFTQDGRMFDTGLPVGFPDLVGYRWSDNKIFFVEVKTKTGQLSPKQIIFHQHLMETNTIHGVARSTNDALKIVKGGLVGYGYPV</sequence>
<evidence type="ECO:0000313" key="5">
    <source>
        <dbReference type="EMBL" id="KJY56130.1"/>
    </source>
</evidence>
<dbReference type="AlphaFoldDB" id="A0A0F4LC13"/>
<keyword evidence="3" id="KW-0378">Hydrolase</keyword>
<dbReference type="STRING" id="1218493.JF76_07370"/>
<evidence type="ECO:0000313" key="6">
    <source>
        <dbReference type="Proteomes" id="UP000033533"/>
    </source>
</evidence>
<gene>
    <name evidence="5" type="ORF">JF76_07370</name>
</gene>
<dbReference type="InterPro" id="IPR014883">
    <property type="entry name" value="VRR_NUC"/>
</dbReference>
<dbReference type="PATRIC" id="fig|1218493.3.peg.783"/>
<dbReference type="GO" id="GO:0016788">
    <property type="term" value="F:hydrolase activity, acting on ester bonds"/>
    <property type="evidence" value="ECO:0007669"/>
    <property type="project" value="InterPro"/>
</dbReference>
<name>A0A0F4LC13_9LACO</name>
<dbReference type="GO" id="GO:0003676">
    <property type="term" value="F:nucleic acid binding"/>
    <property type="evidence" value="ECO:0007669"/>
    <property type="project" value="InterPro"/>
</dbReference>
<accession>A0A0F4LC13</accession>
<dbReference type="SMART" id="SM00990">
    <property type="entry name" value="VRR_NUC"/>
    <property type="match status" value="1"/>
</dbReference>
<dbReference type="Gene3D" id="3.40.1350.10">
    <property type="match status" value="1"/>
</dbReference>